<dbReference type="Pfam" id="PF20416">
    <property type="entry name" value="UTP20"/>
    <property type="match status" value="1"/>
</dbReference>
<dbReference type="Gene3D" id="1.25.10.10">
    <property type="entry name" value="Leucine-rich Repeat Variant"/>
    <property type="match status" value="2"/>
</dbReference>
<dbReference type="Pfam" id="PF07539">
    <property type="entry name" value="UTP20_N"/>
    <property type="match status" value="1"/>
</dbReference>
<reference evidence="5 6" key="1">
    <citation type="submission" date="2018-05" db="EMBL/GenBank/DDBJ databases">
        <title>Draft genome sequence of Scytalidium lignicola DSM 105466, a ubiquitous saprotrophic fungus.</title>
        <authorList>
            <person name="Buettner E."/>
            <person name="Gebauer A.M."/>
            <person name="Hofrichter M."/>
            <person name="Liers C."/>
            <person name="Kellner H."/>
        </authorList>
    </citation>
    <scope>NUCLEOTIDE SEQUENCE [LARGE SCALE GENOMIC DNA]</scope>
    <source>
        <strain evidence="5 6">DSM 105466</strain>
    </source>
</reference>
<dbReference type="GO" id="GO:0030686">
    <property type="term" value="C:90S preribosome"/>
    <property type="evidence" value="ECO:0007669"/>
    <property type="project" value="TreeGrafter"/>
</dbReference>
<dbReference type="OrthoDB" id="360653at2759"/>
<dbReference type="InterPro" id="IPR021133">
    <property type="entry name" value="HEAT_type_2"/>
</dbReference>
<dbReference type="OMA" id="EGLMAMF"/>
<keyword evidence="6" id="KW-1185">Reference proteome</keyword>
<dbReference type="SUPFAM" id="SSF48371">
    <property type="entry name" value="ARM repeat"/>
    <property type="match status" value="3"/>
</dbReference>
<feature type="compositionally biased region" description="Basic residues" evidence="2">
    <location>
        <begin position="2565"/>
        <end position="2578"/>
    </location>
</feature>
<dbReference type="STRING" id="5539.A0A3E2HGD9"/>
<accession>A0A3E2HGD9</accession>
<dbReference type="PANTHER" id="PTHR17695:SF11">
    <property type="entry name" value="SMALL SUBUNIT PROCESSOME COMPONENT 20 HOMOLOG"/>
    <property type="match status" value="1"/>
</dbReference>
<feature type="domain" description="U3 small nucleolar RNA-associated protein 20" evidence="4">
    <location>
        <begin position="1712"/>
        <end position="1930"/>
    </location>
</feature>
<evidence type="ECO:0000256" key="1">
    <source>
        <dbReference type="PROSITE-ProRule" id="PRU00103"/>
    </source>
</evidence>
<dbReference type="PROSITE" id="PS50077">
    <property type="entry name" value="HEAT_REPEAT"/>
    <property type="match status" value="1"/>
</dbReference>
<dbReference type="InterPro" id="IPR011989">
    <property type="entry name" value="ARM-like"/>
</dbReference>
<dbReference type="Proteomes" id="UP000258309">
    <property type="component" value="Unassembled WGS sequence"/>
</dbReference>
<gene>
    <name evidence="5" type="ORF">B7463_g3857</name>
</gene>
<protein>
    <submittedName>
        <fullName evidence="5">Uncharacterized protein</fullName>
    </submittedName>
</protein>
<feature type="domain" description="U3 small nucleolar RNA-associated protein 20 N-terminal" evidence="3">
    <location>
        <begin position="914"/>
        <end position="1515"/>
    </location>
</feature>
<dbReference type="InterPro" id="IPR046523">
    <property type="entry name" value="UTP20_dom"/>
</dbReference>
<feature type="non-terminal residue" evidence="5">
    <location>
        <position position="2592"/>
    </location>
</feature>
<evidence type="ECO:0000259" key="4">
    <source>
        <dbReference type="Pfam" id="PF20416"/>
    </source>
</evidence>
<dbReference type="InterPro" id="IPR052575">
    <property type="entry name" value="SSU_processome_comp_20"/>
</dbReference>
<dbReference type="PANTHER" id="PTHR17695">
    <property type="entry name" value="SMALL SUBUNIT PROCESSOME COMPONENT 20 HOMOLOG"/>
    <property type="match status" value="1"/>
</dbReference>
<feature type="non-terminal residue" evidence="5">
    <location>
        <position position="1"/>
    </location>
</feature>
<dbReference type="EMBL" id="NCSJ02000054">
    <property type="protein sequence ID" value="RFU32484.1"/>
    <property type="molecule type" value="Genomic_DNA"/>
</dbReference>
<feature type="repeat" description="HEAT" evidence="1">
    <location>
        <begin position="2179"/>
        <end position="2217"/>
    </location>
</feature>
<name>A0A3E2HGD9_SCYLI</name>
<dbReference type="InterPro" id="IPR016024">
    <property type="entry name" value="ARM-type_fold"/>
</dbReference>
<dbReference type="InterPro" id="IPR011430">
    <property type="entry name" value="UTP20_N"/>
</dbReference>
<organism evidence="5 6">
    <name type="scientific">Scytalidium lignicola</name>
    <name type="common">Hyphomycete</name>
    <dbReference type="NCBI Taxonomy" id="5539"/>
    <lineage>
        <taxon>Eukaryota</taxon>
        <taxon>Fungi</taxon>
        <taxon>Dikarya</taxon>
        <taxon>Ascomycota</taxon>
        <taxon>Pezizomycotina</taxon>
        <taxon>Leotiomycetes</taxon>
        <taxon>Leotiomycetes incertae sedis</taxon>
        <taxon>Scytalidium</taxon>
    </lineage>
</organism>
<comment type="caution">
    <text evidence="5">The sequence shown here is derived from an EMBL/GenBank/DDBJ whole genome shotgun (WGS) entry which is preliminary data.</text>
</comment>
<sequence length="2592" mass="291917">MPAASSGRIVKTRKGKTGTLHVRNHRWESFTAKISKLHALDPVRRVRRYEFDTEDISTNTSYFKTGLEKWQELNMSADFACFLQKVLPLCDSLPQILHFEQEIMDAMVDHIERREKESLEPLLELMTDFAHDLGSRFERYYPKALEMLVSIAATPQDVEVIEWSFTSLTFLFKYLSKLLVPDVRPTYDLISPLLGKIKQQPHIARFAAEAMSFLIKKAGASANREKALPLIVEYVQMDLQKTLDTKHFSLYYHGLMTLFAEAVKGNGFTIHSAGPAIFKSLLSVFTEECKNQKFEKVWIDVVCGVLTSIIHHTNMETFKDIQETVLEQANIAVDSFEEYQNVHQWNRVLLSARLIGVMAGVRKGTRISDWPTLLQTLSRILLIIQKNGDTGIQHVGHAHFWDLVILSVSITLQYSPMDAVIPFVSGFMDSLTRDPLAQWFLTFCSYLCQANSERFRSMVLPYFKRFIVAHWSDADNGDTLCVLLPKMVASGVLPSPHSKDTFNLPQSWQDQMVSKFERLELSPFPEQASITVYNRSAETWHDRCLPKYNALLDVLECTSVHPSTNARIAEILHRKLKLALRPSSSLAPEEANFIVGKGFSASTRMSSGVGELDKALEPLLLAAAPRYTRLPHFLEALLSYENALYPAEAMKSERPTNGDRESESRFTSLIPSLIENLATDSHDLRLLSLRLLEYIHTAEKGCISEALSIMIMIEQLPLDLQTARSASMHIRKLASSYSHESVDSWLRHAIPSFCYGMLSVKFAQIWEDATAALKQISEVKSGEEAVASISFKWLEAQPLLESNLLQIPKPSNADDGLTDFECTNLSKLYELGNNAQSEVLGARDIMLTKFESIQRLVDPLPPSTRSKALRVLSAAPKLAEKRSRQLVPMFLSWASRTESDADPHSDKAEESVNRWSRNDQKSQLELFGLFVNSKSLYRSEEVRAALLDLLGNGDVEIQKSALKAIFTWKTPGIKPYEENLLNLLDDARFKDEVTILLQGDTLLQQEHRPEVMPIVLRILYGRTITRKGVASGRQGMEARRLIVLRSLRIEDIGGFLDIAFGPLKGVKVAGKGLIAHDTLTREILSPRKQMGFINMMESVLKDLGANVFPFARKLADAVLYCTIYASRRLRIETEDPADDVDGASQTSMLKTIRQTGLKCLVILFSNTPDFSWSEYVPLIADEIIRPRLENLPIETAQGISGILQLFSVWASSPKTVGFLDSNSDILQKVVECLAPLKSKDEVKIFALNIIRKVAQVARDEKDNDIGLDIRNNLLTPNMDYFLVGIGQTLRDRQDIRKELLETCVETITELAPFVSSSPQAQNLVDVSVFLLDQPSRRVSPKIKGGLLLVLEHFVPLYDLQDNLELRDRVYDTVSSLFGFFKDKVSREVLSRVLMVYARKDPIIGDVAQICLDLNSFVDRGLDLPDYDRRLKAFTTTISQKHLSLTARQWKPLLYNMLYYIKFDEEFGILSSNSSEGICRFIDTAAEAADSEERRMFVDMFSTILLPALFSGAREPSEVIRREYLKVMAHLVRTFPNWEEVSDMHILLAGDDELESSFFNNILSAGKGRQFNALALLSDASQKNALSDKNVSHFIIPIIEHFIFDRAEGSDGHNLAAEATMTIGILAGSLGWPQYRAILRRFISYSESKPELVKQVIKLLGKFIDALALAAEERGDESISQKRLALSMPNQEKLAEDLASNILPSLTSYLHNKDESTVSLRVPVAIIVIRLLKLLPPKQLDERLPPILTDICHILRSKAQESRDMTRDTLAQICVLLGPSCFGFVLKELRGALARGYQLHVLSYTMHSLLVATTEHYVPGDLDYCLPTIVAIIMDDIFGVTGQEKDAEEYVSKMKEVKSSKSHDSMELIARTTTLAHLVGLIRPIQVLLKEKLNLRMVRKIDELLNRISAGLLKNSAAEGRESLVFCYEVIQESYSNDIPQAKAKEDWKLKRYIVQGAAKKSGERGSTTIYTYKLVRFALDVLRSLLKKHEGLRTENNLAGFIPILGDAAVQGQEEVKVAAFKLLTTIVRVPMKDGINLYRVATAEASKLISQSSSSTSESTQAALKLIAVVLRDRSEVHIKDTSIDQTLTKLKDDLTEPEHRNVTFNFMRAVLNSKVQTAVVYDTLDYVGTVMITNDDNETRDLARGAEGGRLSILEVIHLLLSKSSEDYVQEVSATCFVPLVFVLINDESEKCRMAAAEVIKEIFTRADADRLGNFLMLLRSWINQADNTSVLRLALQAYGLYFECQTDGQEDLHNLQGRILDILVTLEQPDSDWELIYAALQLSLVLCRSFPLTMLASQSAHFWDCIRPCLSYPHAWIKFAALKLIGIYFGDFARQNLQSGLQNLPLIGSGGLILKGDDIQDLGSRIASMLRTPSLSQGLADEIVKNLVFLGQCAGLSHLPWRLAGGRESDDEEDLQVVEGGKQTMLQYLLRKLSYILRRETSPPRAPGLIPKTAAMQILQILCDKLPASAVISTLQEVLLPLHNLTDPSIPTPYSTDELFRSSYENLKSSSEEIMRLLQTKCGTTVYTQQLLKVREGVRERRMHRSSKRKIEAIAQPEKFGKDKKRKGEKKKEKRKERGLEHRDKRRGY</sequence>
<evidence type="ECO:0000256" key="2">
    <source>
        <dbReference type="SAM" id="MobiDB-lite"/>
    </source>
</evidence>
<dbReference type="GO" id="GO:0032040">
    <property type="term" value="C:small-subunit processome"/>
    <property type="evidence" value="ECO:0007669"/>
    <property type="project" value="TreeGrafter"/>
</dbReference>
<evidence type="ECO:0000259" key="3">
    <source>
        <dbReference type="Pfam" id="PF07539"/>
    </source>
</evidence>
<evidence type="ECO:0000313" key="6">
    <source>
        <dbReference type="Proteomes" id="UP000258309"/>
    </source>
</evidence>
<feature type="region of interest" description="Disordered" evidence="2">
    <location>
        <begin position="2541"/>
        <end position="2592"/>
    </location>
</feature>
<proteinExistence type="predicted"/>
<evidence type="ECO:0000313" key="5">
    <source>
        <dbReference type="EMBL" id="RFU32484.1"/>
    </source>
</evidence>